<evidence type="ECO:0000256" key="1">
    <source>
        <dbReference type="SAM" id="MobiDB-lite"/>
    </source>
</evidence>
<dbReference type="SUPFAM" id="SSF52141">
    <property type="entry name" value="Uracil-DNA glycosylase-like"/>
    <property type="match status" value="1"/>
</dbReference>
<gene>
    <name evidence="3" type="ORF">Tharo_3186</name>
</gene>
<proteinExistence type="predicted"/>
<keyword evidence="4" id="KW-1185">Reference proteome</keyword>
<dbReference type="Proteomes" id="UP000241885">
    <property type="component" value="Chromosome"/>
</dbReference>
<dbReference type="InterPro" id="IPR026353">
    <property type="entry name" value="Hypoxan-DNA_Glyclase"/>
</dbReference>
<dbReference type="InterPro" id="IPR005122">
    <property type="entry name" value="Uracil-DNA_glycosylase-like"/>
</dbReference>
<dbReference type="KEGG" id="tak:Tharo_3186"/>
<feature type="region of interest" description="Disordered" evidence="1">
    <location>
        <begin position="167"/>
        <end position="197"/>
    </location>
</feature>
<protein>
    <submittedName>
        <fullName evidence="3">G:T/U mismatch-specific uracil/thymine DNA-glycosylase</fullName>
    </submittedName>
</protein>
<evidence type="ECO:0000259" key="2">
    <source>
        <dbReference type="SMART" id="SM00986"/>
    </source>
</evidence>
<dbReference type="Gene3D" id="3.40.470.10">
    <property type="entry name" value="Uracil-DNA glycosylase-like domain"/>
    <property type="match status" value="1"/>
</dbReference>
<name>A0A2R4BRW8_THAAR</name>
<accession>A0A2R4BRW8</accession>
<reference evidence="3 4" key="1">
    <citation type="submission" date="2018-03" db="EMBL/GenBank/DDBJ databases">
        <title>Complete genome sequence of Thauera aromatica, a model organism for studying aromatic compound degradation under denitrifying conditions.</title>
        <authorList>
            <person name="Lo H.-Y."/>
            <person name="Goris T."/>
            <person name="Boll M."/>
            <person name="Mueller J.A."/>
        </authorList>
    </citation>
    <scope>NUCLEOTIDE SEQUENCE [LARGE SCALE GENOMIC DNA]</scope>
    <source>
        <strain evidence="3 4">K172</strain>
    </source>
</reference>
<organism evidence="3 4">
    <name type="scientific">Thauera aromatica K172</name>
    <dbReference type="NCBI Taxonomy" id="44139"/>
    <lineage>
        <taxon>Bacteria</taxon>
        <taxon>Pseudomonadati</taxon>
        <taxon>Pseudomonadota</taxon>
        <taxon>Betaproteobacteria</taxon>
        <taxon>Rhodocyclales</taxon>
        <taxon>Zoogloeaceae</taxon>
        <taxon>Thauera</taxon>
    </lineage>
</organism>
<dbReference type="InterPro" id="IPR036895">
    <property type="entry name" value="Uracil-DNA_glycosylase-like_sf"/>
</dbReference>
<evidence type="ECO:0000313" key="4">
    <source>
        <dbReference type="Proteomes" id="UP000241885"/>
    </source>
</evidence>
<dbReference type="OrthoDB" id="9799921at2"/>
<evidence type="ECO:0000313" key="3">
    <source>
        <dbReference type="EMBL" id="AVR90067.1"/>
    </source>
</evidence>
<dbReference type="EMBL" id="CP028339">
    <property type="protein sequence ID" value="AVR90067.1"/>
    <property type="molecule type" value="Genomic_DNA"/>
</dbReference>
<dbReference type="NCBIfam" id="TIGR04274">
    <property type="entry name" value="hypoxanDNAglyco"/>
    <property type="match status" value="1"/>
</dbReference>
<dbReference type="Pfam" id="PF03167">
    <property type="entry name" value="UDG"/>
    <property type="match status" value="1"/>
</dbReference>
<feature type="domain" description="Uracil-DNA glycosylase-like" evidence="2">
    <location>
        <begin position="5"/>
        <end position="161"/>
    </location>
</feature>
<dbReference type="AlphaFoldDB" id="A0A2R4BRW8"/>
<dbReference type="SMART" id="SM00987">
    <property type="entry name" value="UreE_C"/>
    <property type="match status" value="1"/>
</dbReference>
<dbReference type="SMART" id="SM00986">
    <property type="entry name" value="UDG"/>
    <property type="match status" value="1"/>
</dbReference>
<feature type="compositionally biased region" description="Low complexity" evidence="1">
    <location>
        <begin position="180"/>
        <end position="197"/>
    </location>
</feature>
<sequence>MRSFPPVFRADARVLVLGSMPGAASLAAAQYYAHPRNAFWPIMGALFGAGPQLPYPDRLDRLLAAGVALWDVIGSCARDGSLDRAIAADSIVPNDFAALFAACPQLSAVFFNGAAAETAFRRHVQRAAGSPPLHLARLPSTSPAHAARRFEAKLEAWQALRVAAGEGPAPACTPARRGTLPDPSAGPSPAAARALAA</sequence>
<dbReference type="CDD" id="cd10032">
    <property type="entry name" value="UDG-F6_HDG"/>
    <property type="match status" value="1"/>
</dbReference>